<keyword evidence="4" id="KW-1185">Reference proteome</keyword>
<feature type="transmembrane region" description="Helical" evidence="2">
    <location>
        <begin position="59"/>
        <end position="82"/>
    </location>
</feature>
<evidence type="ECO:0000256" key="2">
    <source>
        <dbReference type="SAM" id="Phobius"/>
    </source>
</evidence>
<proteinExistence type="predicted"/>
<dbReference type="InterPro" id="IPR045782">
    <property type="entry name" value="TrbL_3"/>
</dbReference>
<evidence type="ECO:0000313" key="4">
    <source>
        <dbReference type="Proteomes" id="UP001596328"/>
    </source>
</evidence>
<keyword evidence="2" id="KW-0812">Transmembrane</keyword>
<evidence type="ECO:0000256" key="1">
    <source>
        <dbReference type="SAM" id="MobiDB-lite"/>
    </source>
</evidence>
<feature type="transmembrane region" description="Helical" evidence="2">
    <location>
        <begin position="211"/>
        <end position="233"/>
    </location>
</feature>
<feature type="transmembrane region" description="Helical" evidence="2">
    <location>
        <begin position="102"/>
        <end position="122"/>
    </location>
</feature>
<feature type="transmembrane region" description="Helical" evidence="2">
    <location>
        <begin position="245"/>
        <end position="274"/>
    </location>
</feature>
<dbReference type="Pfam" id="PF19590">
    <property type="entry name" value="TrbL_3"/>
    <property type="match status" value="1"/>
</dbReference>
<name>A0ABD5RW42_9EURY</name>
<feature type="compositionally biased region" description="Basic and acidic residues" evidence="1">
    <location>
        <begin position="363"/>
        <end position="387"/>
    </location>
</feature>
<feature type="transmembrane region" description="Helical" evidence="2">
    <location>
        <begin position="178"/>
        <end position="205"/>
    </location>
</feature>
<feature type="transmembrane region" description="Helical" evidence="2">
    <location>
        <begin position="142"/>
        <end position="171"/>
    </location>
</feature>
<protein>
    <submittedName>
        <fullName evidence="3">Uncharacterized protein</fullName>
    </submittedName>
</protein>
<comment type="caution">
    <text evidence="3">The sequence shown here is derived from an EMBL/GenBank/DDBJ whole genome shotgun (WGS) entry which is preliminary data.</text>
</comment>
<dbReference type="EMBL" id="JBHSWU010000017">
    <property type="protein sequence ID" value="MFC6723437.1"/>
    <property type="molecule type" value="Genomic_DNA"/>
</dbReference>
<evidence type="ECO:0000313" key="3">
    <source>
        <dbReference type="EMBL" id="MFC6723437.1"/>
    </source>
</evidence>
<feature type="region of interest" description="Disordered" evidence="1">
    <location>
        <begin position="294"/>
        <end position="313"/>
    </location>
</feature>
<keyword evidence="2" id="KW-1133">Transmembrane helix</keyword>
<feature type="compositionally biased region" description="Low complexity" evidence="1">
    <location>
        <begin position="301"/>
        <end position="310"/>
    </location>
</feature>
<accession>A0ABD5RW42</accession>
<feature type="region of interest" description="Disordered" evidence="1">
    <location>
        <begin position="343"/>
        <end position="414"/>
    </location>
</feature>
<keyword evidence="2" id="KW-0472">Membrane</keyword>
<feature type="compositionally biased region" description="Low complexity" evidence="1">
    <location>
        <begin position="390"/>
        <end position="404"/>
    </location>
</feature>
<dbReference type="AlphaFoldDB" id="A0ABD5RW42"/>
<gene>
    <name evidence="3" type="ORF">ACFQE1_03325</name>
</gene>
<sequence>MSEIIVDALEEFLRLLFSPITDLVQTFADDLVKMVVTTPHPDAVFTAPTNGPWPGLYEYYWSAIVPLSLSLFGLSIGLVIFLESTSHLFSNFHRSKLKKRSFAGLLGILSWWWVGALALRFTDALTGFLVPNLSDVSLFQTLSFTSIGVLGVAISLSADFVLFVLIALIYFTRQVALYAFMLTMPLVIAVWIPGVGPFGLVAAFAKRMAGFFIPFLFMTVPVAILFRLGEILGAAFDLSMKGFGAWLTALVIPFVAVASPFILFWQAGALFFMADRMSNHVSKRRARTRITHLENTGQTTAHGGRNFARGARGRPAIRRDGQYLLGDQSTRAHAAGARLHVTGRGISQAVGRSPGVEADGESDDQRPPDGGRVASRDETFESLRRDSSQSTTSNPDSKTTSPSSDDSDPGPDSR</sequence>
<dbReference type="Proteomes" id="UP001596328">
    <property type="component" value="Unassembled WGS sequence"/>
</dbReference>
<feature type="compositionally biased region" description="Acidic residues" evidence="1">
    <location>
        <begin position="405"/>
        <end position="414"/>
    </location>
</feature>
<reference evidence="3 4" key="1">
    <citation type="journal article" date="2019" name="Int. J. Syst. Evol. Microbiol.">
        <title>The Global Catalogue of Microorganisms (GCM) 10K type strain sequencing project: providing services to taxonomists for standard genome sequencing and annotation.</title>
        <authorList>
            <consortium name="The Broad Institute Genomics Platform"/>
            <consortium name="The Broad Institute Genome Sequencing Center for Infectious Disease"/>
            <person name="Wu L."/>
            <person name="Ma J."/>
        </authorList>
    </citation>
    <scope>NUCLEOTIDE SEQUENCE [LARGE SCALE GENOMIC DNA]</scope>
    <source>
        <strain evidence="3 4">NBRC 111368</strain>
    </source>
</reference>
<organism evidence="3 4">
    <name type="scientific">Halobium palmae</name>
    <dbReference type="NCBI Taxonomy" id="1776492"/>
    <lineage>
        <taxon>Archaea</taxon>
        <taxon>Methanobacteriati</taxon>
        <taxon>Methanobacteriota</taxon>
        <taxon>Stenosarchaea group</taxon>
        <taxon>Halobacteria</taxon>
        <taxon>Halobacteriales</taxon>
        <taxon>Haloferacaceae</taxon>
        <taxon>Halobium</taxon>
    </lineage>
</organism>